<accession>A0AB34H8N4</accession>
<dbReference type="Proteomes" id="UP001159641">
    <property type="component" value="Unassembled WGS sequence"/>
</dbReference>
<evidence type="ECO:0000256" key="1">
    <source>
        <dbReference type="SAM" id="MobiDB-lite"/>
    </source>
</evidence>
<organism evidence="2 3">
    <name type="scientific">Eschrichtius robustus</name>
    <name type="common">California gray whale</name>
    <name type="synonym">Eschrichtius gibbosus</name>
    <dbReference type="NCBI Taxonomy" id="9764"/>
    <lineage>
        <taxon>Eukaryota</taxon>
        <taxon>Metazoa</taxon>
        <taxon>Chordata</taxon>
        <taxon>Craniata</taxon>
        <taxon>Vertebrata</taxon>
        <taxon>Euteleostomi</taxon>
        <taxon>Mammalia</taxon>
        <taxon>Eutheria</taxon>
        <taxon>Laurasiatheria</taxon>
        <taxon>Artiodactyla</taxon>
        <taxon>Whippomorpha</taxon>
        <taxon>Cetacea</taxon>
        <taxon>Mysticeti</taxon>
        <taxon>Eschrichtiidae</taxon>
        <taxon>Eschrichtius</taxon>
    </lineage>
</organism>
<dbReference type="AlphaFoldDB" id="A0AB34H8N4"/>
<evidence type="ECO:0000313" key="2">
    <source>
        <dbReference type="EMBL" id="KAJ8787401.1"/>
    </source>
</evidence>
<dbReference type="EMBL" id="JAIQCJ010001811">
    <property type="protein sequence ID" value="KAJ8787401.1"/>
    <property type="molecule type" value="Genomic_DNA"/>
</dbReference>
<name>A0AB34H8N4_ESCRO</name>
<gene>
    <name evidence="2" type="ORF">J1605_023061</name>
</gene>
<comment type="caution">
    <text evidence="2">The sequence shown here is derived from an EMBL/GenBank/DDBJ whole genome shotgun (WGS) entry which is preliminary data.</text>
</comment>
<keyword evidence="3" id="KW-1185">Reference proteome</keyword>
<protein>
    <submittedName>
        <fullName evidence="2">Uncharacterized protein</fullName>
    </submittedName>
</protein>
<sequence>MSSPLPPEGQARPPQSEGFCLAPHSTGLGWPLARRPQELVLPRPPAAGKRQEAPTLCLRPVRAARNLPQDLVRILWEGPGRRVGNSLMELVRNLRPRPQTAPTSVITLLGARPLAPIIPPQVPAAASHQRHPPTSSSHSFVGLSPAFSTVSKALLLSPVSPPPRSPTDCCGLKLGPSKLYNPQCATHSDPESALEITL</sequence>
<reference evidence="2 3" key="1">
    <citation type="submission" date="2022-11" db="EMBL/GenBank/DDBJ databases">
        <title>Whole genome sequence of Eschrichtius robustus ER-17-0199.</title>
        <authorList>
            <person name="Bruniche-Olsen A."/>
            <person name="Black A.N."/>
            <person name="Fields C.J."/>
            <person name="Walden K."/>
            <person name="Dewoody J.A."/>
        </authorList>
    </citation>
    <scope>NUCLEOTIDE SEQUENCE [LARGE SCALE GENOMIC DNA]</scope>
    <source>
        <strain evidence="2">ER-17-0199</strain>
        <tissue evidence="2">Blubber</tissue>
    </source>
</reference>
<proteinExistence type="predicted"/>
<feature type="region of interest" description="Disordered" evidence="1">
    <location>
        <begin position="1"/>
        <end position="24"/>
    </location>
</feature>
<evidence type="ECO:0000313" key="3">
    <source>
        <dbReference type="Proteomes" id="UP001159641"/>
    </source>
</evidence>